<gene>
    <name evidence="2" type="ORF">J2X05_001149</name>
</gene>
<accession>A0ABU1UVK3</accession>
<comment type="caution">
    <text evidence="2">The sequence shown here is derived from an EMBL/GenBank/DDBJ whole genome shotgun (WGS) entry which is preliminary data.</text>
</comment>
<name>A0ABU1UVK3_9GAMM</name>
<dbReference type="Proteomes" id="UP001253595">
    <property type="component" value="Unassembled WGS sequence"/>
</dbReference>
<evidence type="ECO:0000256" key="1">
    <source>
        <dbReference type="SAM" id="MobiDB-lite"/>
    </source>
</evidence>
<evidence type="ECO:0000313" key="3">
    <source>
        <dbReference type="Proteomes" id="UP001253595"/>
    </source>
</evidence>
<proteinExistence type="predicted"/>
<sequence length="35" mass="4107">MIKSEALILKPARDGHKGEIDREQEKTCQPRYSDY</sequence>
<feature type="region of interest" description="Disordered" evidence="1">
    <location>
        <begin position="1"/>
        <end position="35"/>
    </location>
</feature>
<organism evidence="2 3">
    <name type="scientific">Cellvibrio fibrivorans</name>
    <dbReference type="NCBI Taxonomy" id="126350"/>
    <lineage>
        <taxon>Bacteria</taxon>
        <taxon>Pseudomonadati</taxon>
        <taxon>Pseudomonadota</taxon>
        <taxon>Gammaproteobacteria</taxon>
        <taxon>Cellvibrionales</taxon>
        <taxon>Cellvibrionaceae</taxon>
        <taxon>Cellvibrio</taxon>
    </lineage>
</organism>
<evidence type="ECO:0000313" key="2">
    <source>
        <dbReference type="EMBL" id="MDR7089143.1"/>
    </source>
</evidence>
<reference evidence="2 3" key="1">
    <citation type="submission" date="2023-07" db="EMBL/GenBank/DDBJ databases">
        <title>Sorghum-associated microbial communities from plants grown in Nebraska, USA.</title>
        <authorList>
            <person name="Schachtman D."/>
        </authorList>
    </citation>
    <scope>NUCLEOTIDE SEQUENCE [LARGE SCALE GENOMIC DNA]</scope>
    <source>
        <strain evidence="2 3">BE190</strain>
    </source>
</reference>
<feature type="compositionally biased region" description="Basic and acidic residues" evidence="1">
    <location>
        <begin position="11"/>
        <end position="35"/>
    </location>
</feature>
<keyword evidence="3" id="KW-1185">Reference proteome</keyword>
<dbReference type="EMBL" id="JAVDVX010000002">
    <property type="protein sequence ID" value="MDR7089143.1"/>
    <property type="molecule type" value="Genomic_DNA"/>
</dbReference>
<protein>
    <submittedName>
        <fullName evidence="2">Uncharacterized protein</fullName>
    </submittedName>
</protein>